<comment type="caution">
    <text evidence="2">The sequence shown here is derived from an EMBL/GenBank/DDBJ whole genome shotgun (WGS) entry which is preliminary data.</text>
</comment>
<evidence type="ECO:0000313" key="2">
    <source>
        <dbReference type="EMBL" id="MDO1532592.1"/>
    </source>
</evidence>
<protein>
    <submittedName>
        <fullName evidence="2">DUF3313 family protein</fullName>
    </submittedName>
</protein>
<dbReference type="Pfam" id="PF11769">
    <property type="entry name" value="DUF3313"/>
    <property type="match status" value="1"/>
</dbReference>
<dbReference type="RefSeq" id="WP_301807438.1">
    <property type="nucleotide sequence ID" value="NZ_JAUJZH010000005.1"/>
</dbReference>
<evidence type="ECO:0000256" key="1">
    <source>
        <dbReference type="SAM" id="SignalP"/>
    </source>
</evidence>
<dbReference type="InterPro" id="IPR021747">
    <property type="entry name" value="DUF3313"/>
</dbReference>
<dbReference type="Proteomes" id="UP001169027">
    <property type="component" value="Unassembled WGS sequence"/>
</dbReference>
<sequence length="132" mass="13887">MNPPHVTPLALACLALAAVLVTGCATPGSGNAGITASENNLAKVSNVGFLSDPGKLKVQPENGGFLCWRQAGVDWRSYDKVMIERIKVYVTPATDQSPIDPTDLKALLDYFHSALVKNLSPEAKIVDVAGPG</sequence>
<feature type="non-terminal residue" evidence="2">
    <location>
        <position position="132"/>
    </location>
</feature>
<feature type="chain" id="PRO_5045920819" evidence="1">
    <location>
        <begin position="33"/>
        <end position="132"/>
    </location>
</feature>
<feature type="signal peptide" evidence="1">
    <location>
        <begin position="1"/>
        <end position="32"/>
    </location>
</feature>
<evidence type="ECO:0000313" key="3">
    <source>
        <dbReference type="Proteomes" id="UP001169027"/>
    </source>
</evidence>
<name>A0ABT8S2X5_9BURK</name>
<accession>A0ABT8S2X5</accession>
<keyword evidence="1" id="KW-0732">Signal</keyword>
<gene>
    <name evidence="2" type="ORF">Q2T77_09865</name>
</gene>
<dbReference type="EMBL" id="JAUKVY010000005">
    <property type="protein sequence ID" value="MDO1532592.1"/>
    <property type="molecule type" value="Genomic_DNA"/>
</dbReference>
<reference evidence="2" key="1">
    <citation type="submission" date="2023-06" db="EMBL/GenBank/DDBJ databases">
        <authorList>
            <person name="Jiang Y."/>
            <person name="Liu Q."/>
        </authorList>
    </citation>
    <scope>NUCLEOTIDE SEQUENCE</scope>
    <source>
        <strain evidence="2">CGMCC 1.12090</strain>
    </source>
</reference>
<proteinExistence type="predicted"/>
<keyword evidence="3" id="KW-1185">Reference proteome</keyword>
<organism evidence="2 3">
    <name type="scientific">Variovorax ginsengisoli</name>
    <dbReference type="NCBI Taxonomy" id="363844"/>
    <lineage>
        <taxon>Bacteria</taxon>
        <taxon>Pseudomonadati</taxon>
        <taxon>Pseudomonadota</taxon>
        <taxon>Betaproteobacteria</taxon>
        <taxon>Burkholderiales</taxon>
        <taxon>Comamonadaceae</taxon>
        <taxon>Variovorax</taxon>
    </lineage>
</organism>